<reference evidence="2 3" key="1">
    <citation type="submission" date="2019-02" db="EMBL/GenBank/DDBJ databases">
        <title>Deep-cultivation of Planctomycetes and their phenomic and genomic characterization uncovers novel biology.</title>
        <authorList>
            <person name="Wiegand S."/>
            <person name="Jogler M."/>
            <person name="Boedeker C."/>
            <person name="Pinto D."/>
            <person name="Vollmers J."/>
            <person name="Rivas-Marin E."/>
            <person name="Kohn T."/>
            <person name="Peeters S.H."/>
            <person name="Heuer A."/>
            <person name="Rast P."/>
            <person name="Oberbeckmann S."/>
            <person name="Bunk B."/>
            <person name="Jeske O."/>
            <person name="Meyerdierks A."/>
            <person name="Storesund J.E."/>
            <person name="Kallscheuer N."/>
            <person name="Luecker S."/>
            <person name="Lage O.M."/>
            <person name="Pohl T."/>
            <person name="Merkel B.J."/>
            <person name="Hornburger P."/>
            <person name="Mueller R.-W."/>
            <person name="Bruemmer F."/>
            <person name="Labrenz M."/>
            <person name="Spormann A.M."/>
            <person name="Op den Camp H."/>
            <person name="Overmann J."/>
            <person name="Amann R."/>
            <person name="Jetten M.S.M."/>
            <person name="Mascher T."/>
            <person name="Medema M.H."/>
            <person name="Devos D.P."/>
            <person name="Kaster A.-K."/>
            <person name="Ovreas L."/>
            <person name="Rohde M."/>
            <person name="Galperin M.Y."/>
            <person name="Jogler C."/>
        </authorList>
    </citation>
    <scope>NUCLEOTIDE SEQUENCE [LARGE SCALE GENOMIC DNA]</scope>
    <source>
        <strain evidence="2 3">I41</strain>
    </source>
</reference>
<keyword evidence="3" id="KW-1185">Reference proteome</keyword>
<dbReference type="Proteomes" id="UP000317909">
    <property type="component" value="Chromosome"/>
</dbReference>
<evidence type="ECO:0000313" key="3">
    <source>
        <dbReference type="Proteomes" id="UP000317909"/>
    </source>
</evidence>
<dbReference type="AlphaFoldDB" id="A0A517TV43"/>
<feature type="transmembrane region" description="Helical" evidence="1">
    <location>
        <begin position="86"/>
        <end position="110"/>
    </location>
</feature>
<keyword evidence="1" id="KW-0812">Transmembrane</keyword>
<feature type="transmembrane region" description="Helical" evidence="1">
    <location>
        <begin position="12"/>
        <end position="32"/>
    </location>
</feature>
<evidence type="ECO:0000256" key="1">
    <source>
        <dbReference type="SAM" id="Phobius"/>
    </source>
</evidence>
<dbReference type="KEGG" id="llh:I41_14050"/>
<accession>A0A517TV43</accession>
<name>A0A517TV43_9BACT</name>
<keyword evidence="1" id="KW-1133">Transmembrane helix</keyword>
<protein>
    <submittedName>
        <fullName evidence="2">Uncharacterized protein</fullName>
    </submittedName>
</protein>
<feature type="transmembrane region" description="Helical" evidence="1">
    <location>
        <begin position="44"/>
        <end position="66"/>
    </location>
</feature>
<gene>
    <name evidence="2" type="ORF">I41_14050</name>
</gene>
<keyword evidence="1" id="KW-0472">Membrane</keyword>
<proteinExistence type="predicted"/>
<organism evidence="2 3">
    <name type="scientific">Lacipirellula limnantheis</name>
    <dbReference type="NCBI Taxonomy" id="2528024"/>
    <lineage>
        <taxon>Bacteria</taxon>
        <taxon>Pseudomonadati</taxon>
        <taxon>Planctomycetota</taxon>
        <taxon>Planctomycetia</taxon>
        <taxon>Pirellulales</taxon>
        <taxon>Lacipirellulaceae</taxon>
        <taxon>Lacipirellula</taxon>
    </lineage>
</organism>
<sequence length="118" mass="12664">MDPTISDEAAIGYLVVIFVCLGLLAGLLVVYIHSRGRSGPISALVFVVCGPVLGVVLFLIDAFRILTRPEQSRLARQSAWADDFSVVAYVGMVAAFGLGASLIASLLYLYSIRDELDN</sequence>
<evidence type="ECO:0000313" key="2">
    <source>
        <dbReference type="EMBL" id="QDT72234.1"/>
    </source>
</evidence>
<dbReference type="EMBL" id="CP036339">
    <property type="protein sequence ID" value="QDT72234.1"/>
    <property type="molecule type" value="Genomic_DNA"/>
</dbReference>